<evidence type="ECO:0000256" key="4">
    <source>
        <dbReference type="ARBA" id="ARBA00022840"/>
    </source>
</evidence>
<accession>A0ABY7FHF3</accession>
<evidence type="ECO:0000256" key="3">
    <source>
        <dbReference type="ARBA" id="ARBA00022806"/>
    </source>
</evidence>
<dbReference type="SMART" id="SM00490">
    <property type="entry name" value="HELICc"/>
    <property type="match status" value="1"/>
</dbReference>
<dbReference type="Pfam" id="PF00271">
    <property type="entry name" value="Helicase_C"/>
    <property type="match status" value="1"/>
</dbReference>
<dbReference type="InterPro" id="IPR001650">
    <property type="entry name" value="Helicase_C-like"/>
</dbReference>
<feature type="domain" description="Helicase C-terminal" evidence="6">
    <location>
        <begin position="228"/>
        <end position="386"/>
    </location>
</feature>
<dbReference type="PANTHER" id="PTHR47960">
    <property type="entry name" value="DEAD-BOX ATP-DEPENDENT RNA HELICASE 50"/>
    <property type="match status" value="1"/>
</dbReference>
<reference evidence="7" key="1">
    <citation type="submission" date="2022-11" db="EMBL/GenBank/DDBJ databases">
        <title>Centuries of genome instability and evolution in soft-shell clam transmissible cancer (bioRxiv).</title>
        <authorList>
            <person name="Hart S.F.M."/>
            <person name="Yonemitsu M.A."/>
            <person name="Giersch R.M."/>
            <person name="Beal B.F."/>
            <person name="Arriagada G."/>
            <person name="Davis B.W."/>
            <person name="Ostrander E.A."/>
            <person name="Goff S.P."/>
            <person name="Metzger M.J."/>
        </authorList>
    </citation>
    <scope>NUCLEOTIDE SEQUENCE</scope>
    <source>
        <strain evidence="7">MELC-2E11</strain>
        <tissue evidence="7">Siphon/mantle</tissue>
    </source>
</reference>
<evidence type="ECO:0000259" key="6">
    <source>
        <dbReference type="PROSITE" id="PS51194"/>
    </source>
</evidence>
<dbReference type="Pfam" id="PF00270">
    <property type="entry name" value="DEAD"/>
    <property type="match status" value="1"/>
</dbReference>
<proteinExistence type="predicted"/>
<dbReference type="PROSITE" id="PS51194">
    <property type="entry name" value="HELICASE_CTER"/>
    <property type="match status" value="1"/>
</dbReference>
<evidence type="ECO:0000259" key="5">
    <source>
        <dbReference type="PROSITE" id="PS51192"/>
    </source>
</evidence>
<keyword evidence="1" id="KW-0547">Nucleotide-binding</keyword>
<keyword evidence="2" id="KW-0378">Hydrolase</keyword>
<keyword evidence="3" id="KW-0347">Helicase</keyword>
<keyword evidence="8" id="KW-1185">Reference proteome</keyword>
<sequence>MLSWCKIRFLHNNSCVAAFIRQYGRYEKEKARKSREKLTSLVITSKRREFQFYKGQKFDVFDAKKLASHGWKHRNSGADYFTLLSHASWLKKESMQSVLLKQKAGQYDESMTNAPLCIVMVPSRELVKQVKEVCESMEQYTGLVPVALRQDTIRQLKTENTKVDILIGNPYKVQKLIASGGIDVSRLTSLVVDEADTLLDDSFSNDTLAVLRRLQVGGGSGTELGDSGYVSEGVQVTLVSATYPQGLEQTVGDVLPFDSMEKVKTSGLHQLMPHVPQKFMKMKSKDKLPLESFHRGENNILLCTDILSRGIDTRAVDHVVNFEFPHFLSDYIHRAGRVGRVGGKNTGHVTSFICQPFEVDLVWKIEVAARQKSELHNVNANIKRKLEGRVNMQKKGLDL</sequence>
<feature type="domain" description="Helicase ATP-binding" evidence="5">
    <location>
        <begin position="113"/>
        <end position="261"/>
    </location>
</feature>
<keyword evidence="4" id="KW-0067">ATP-binding</keyword>
<dbReference type="Proteomes" id="UP001164746">
    <property type="component" value="Chromosome 11"/>
</dbReference>
<organism evidence="7 8">
    <name type="scientific">Mya arenaria</name>
    <name type="common">Soft-shell clam</name>
    <dbReference type="NCBI Taxonomy" id="6604"/>
    <lineage>
        <taxon>Eukaryota</taxon>
        <taxon>Metazoa</taxon>
        <taxon>Spiralia</taxon>
        <taxon>Lophotrochozoa</taxon>
        <taxon>Mollusca</taxon>
        <taxon>Bivalvia</taxon>
        <taxon>Autobranchia</taxon>
        <taxon>Heteroconchia</taxon>
        <taxon>Euheterodonta</taxon>
        <taxon>Imparidentia</taxon>
        <taxon>Neoheterodontei</taxon>
        <taxon>Myida</taxon>
        <taxon>Myoidea</taxon>
        <taxon>Myidae</taxon>
        <taxon>Mya</taxon>
    </lineage>
</organism>
<dbReference type="SUPFAM" id="SSF52540">
    <property type="entry name" value="P-loop containing nucleoside triphosphate hydrolases"/>
    <property type="match status" value="1"/>
</dbReference>
<dbReference type="PROSITE" id="PS51192">
    <property type="entry name" value="HELICASE_ATP_BIND_1"/>
    <property type="match status" value="1"/>
</dbReference>
<protein>
    <submittedName>
        <fullName evidence="7">DDX28-like protein</fullName>
    </submittedName>
</protein>
<gene>
    <name evidence="7" type="ORF">MAR_001976</name>
</gene>
<dbReference type="CDD" id="cd18787">
    <property type="entry name" value="SF2_C_DEAD"/>
    <property type="match status" value="1"/>
</dbReference>
<dbReference type="EMBL" id="CP111022">
    <property type="protein sequence ID" value="WAR20138.1"/>
    <property type="molecule type" value="Genomic_DNA"/>
</dbReference>
<name>A0ABY7FHF3_MYAAR</name>
<dbReference type="InterPro" id="IPR011545">
    <property type="entry name" value="DEAD/DEAH_box_helicase_dom"/>
</dbReference>
<evidence type="ECO:0000313" key="8">
    <source>
        <dbReference type="Proteomes" id="UP001164746"/>
    </source>
</evidence>
<evidence type="ECO:0000313" key="7">
    <source>
        <dbReference type="EMBL" id="WAR20138.1"/>
    </source>
</evidence>
<dbReference type="InterPro" id="IPR014001">
    <property type="entry name" value="Helicase_ATP-bd"/>
</dbReference>
<dbReference type="Gene3D" id="3.40.50.300">
    <property type="entry name" value="P-loop containing nucleotide triphosphate hydrolases"/>
    <property type="match status" value="2"/>
</dbReference>
<dbReference type="SMART" id="SM00487">
    <property type="entry name" value="DEXDc"/>
    <property type="match status" value="1"/>
</dbReference>
<evidence type="ECO:0000256" key="2">
    <source>
        <dbReference type="ARBA" id="ARBA00022801"/>
    </source>
</evidence>
<dbReference type="InterPro" id="IPR027417">
    <property type="entry name" value="P-loop_NTPase"/>
</dbReference>
<evidence type="ECO:0000256" key="1">
    <source>
        <dbReference type="ARBA" id="ARBA00022741"/>
    </source>
</evidence>